<dbReference type="Proteomes" id="UP001234297">
    <property type="component" value="Chromosome 7"/>
</dbReference>
<name>A0ACC2LAA4_PERAE</name>
<protein>
    <submittedName>
        <fullName evidence="1">Uncharacterized protein</fullName>
    </submittedName>
</protein>
<gene>
    <name evidence="1" type="ORF">MRB53_023669</name>
</gene>
<organism evidence="1 2">
    <name type="scientific">Persea americana</name>
    <name type="common">Avocado</name>
    <dbReference type="NCBI Taxonomy" id="3435"/>
    <lineage>
        <taxon>Eukaryota</taxon>
        <taxon>Viridiplantae</taxon>
        <taxon>Streptophyta</taxon>
        <taxon>Embryophyta</taxon>
        <taxon>Tracheophyta</taxon>
        <taxon>Spermatophyta</taxon>
        <taxon>Magnoliopsida</taxon>
        <taxon>Magnoliidae</taxon>
        <taxon>Laurales</taxon>
        <taxon>Lauraceae</taxon>
        <taxon>Persea</taxon>
    </lineage>
</organism>
<evidence type="ECO:0000313" key="1">
    <source>
        <dbReference type="EMBL" id="KAJ8630346.1"/>
    </source>
</evidence>
<accession>A0ACC2LAA4</accession>
<keyword evidence="2" id="KW-1185">Reference proteome</keyword>
<sequence length="984" mass="108364">MEDEQQRLYPSRQNPNPRNLGLGFLSDRPSSSGKPPISSDPPQKPPPPVLDRFRSLLRDRDEQMRDSDDRPPPPPTMEEIVALYEDVLSELIFNSKPIITELTIIAGEHKDHGEGIADAICARILEVPIDQKLPSLYLLDSIVKNIGRDYVKYFAARLPEVFCEAYKQVHPNLYPSMRHLFGTWSAVFPSSVLHKIEAELRFSPPANRQSSSLTTVRPNESPSPRPSHGIHVNPKYLEARRQFEHSTGLHETDPHSTRQMSDFGGERIERNTSASPKGWSGASSKFHVGRGVSSNLRAYGRNSTTGYGDYDDDAAAADVLPPEIEAERVLASSNGKFFRAPSPKIKPARSLSPPGDGFIKAATSERDIGRVSPSRSGFGFSINQVSVEEGKRNDWHERHWSDDGARKMKTSGVSTLSNGHDQQRPRALIDAYGNYRGKSVLHDNRLPKFEKPDVNGINSNTGTRNWQNIEEEEYDWEDMSPALVDRNRGNDFVPSDSSFGSINIRAGIKRPNAAIMDPSFTRNDWRSHTHLSQSGHGSIGIKSLSGTGTQNGSVQYPSSHYTQEPWNLPHHFLQSSTPSFPNPKGSSIHTPFAAGGIATSEAEVPFPRFSSVQTRLGVSTTDSSILEMLPHMTPSVTLEKNLTQRPHSPSIAPLIRPPVHSSHPLPLLSSLQQHNQIKPHFDLMDANKPAVNLGQNNSFLSRQQLDVADGNTLNSSKLLPFTHSQAGLIPLNRPSQDHSVRMQASSLQSLEPHEGAILPNALPGTSSSSMVHCTPGTSFQVPGVALPPLPPGPPPSSSQMGPAPQNTSNLPSNPPPGTALSGLISSLVAQGLISLTTPSTVQDSVGVEFNAELLKVRHESAINALYVDLPRQCTTCGLRFKFQEEHRNHMDWHVTKNRLSKNRKQNPSRKWFVSAKEWLSGAEALGTDAVPGFLPAETVIEKREDEEMAVPADENQSVCALCGRSPQRYLLMLLDRDEWGNDRG</sequence>
<proteinExistence type="predicted"/>
<evidence type="ECO:0000313" key="2">
    <source>
        <dbReference type="Proteomes" id="UP001234297"/>
    </source>
</evidence>
<dbReference type="EMBL" id="CM056815">
    <property type="protein sequence ID" value="KAJ8630346.1"/>
    <property type="molecule type" value="Genomic_DNA"/>
</dbReference>
<reference evidence="1 2" key="1">
    <citation type="journal article" date="2022" name="Hortic Res">
        <title>A haplotype resolved chromosomal level avocado genome allows analysis of novel avocado genes.</title>
        <authorList>
            <person name="Nath O."/>
            <person name="Fletcher S.J."/>
            <person name="Hayward A."/>
            <person name="Shaw L.M."/>
            <person name="Masouleh A.K."/>
            <person name="Furtado A."/>
            <person name="Henry R.J."/>
            <person name="Mitter N."/>
        </authorList>
    </citation>
    <scope>NUCLEOTIDE SEQUENCE [LARGE SCALE GENOMIC DNA]</scope>
    <source>
        <strain evidence="2">cv. Hass</strain>
    </source>
</reference>
<comment type="caution">
    <text evidence="1">The sequence shown here is derived from an EMBL/GenBank/DDBJ whole genome shotgun (WGS) entry which is preliminary data.</text>
</comment>